<dbReference type="InterPro" id="IPR036866">
    <property type="entry name" value="RibonucZ/Hydroxyglut_hydro"/>
</dbReference>
<dbReference type="Gene3D" id="3.60.15.10">
    <property type="entry name" value="Ribonuclease Z/Hydroxyacylglutathione hydrolase-like"/>
    <property type="match status" value="1"/>
</dbReference>
<gene>
    <name evidence="1" type="ORF">J2X06_001118</name>
</gene>
<evidence type="ECO:0008006" key="3">
    <source>
        <dbReference type="Google" id="ProtNLM"/>
    </source>
</evidence>
<proteinExistence type="predicted"/>
<sequence length="461" mass="53031">MGTPAPFRCGFETIGNATILVYDQGMPLLATDPWIEGSSYFGSWTLSHEIPPAQMQAARQAPFVWFSHGHPDHLNPESLPLFLGRTILLPDHRGQRIHDDLERMGHTVKVLPQKEWVTLSPHVRVQCLSDYYQDAILLIDVGGRLLVNTNDAIDRGWGRHVRRVIKEFDKSFLLALIGYGDADMINYYREDGSFIVPKAGLKLPVGRMVKQSAESYGVTHYIPFSTMHKYQRADSLWAHEYTTPISDFATGFESKTVELLPAFTRWNCENDEHYPIDPRPNDGRVFAPIEFGDDWGDVLSADDQIQCRAYFQRVEHLATWLDSVVLRVGANDFEIPLGRGHDRSLRFDVPRNSLMTAVEYRIFDDLLIGNFMKTTLIGTWPRSGLYPDFTPYVARYSDQAEANTREELDEYFEAYRQRDPMEFWRHRMEMKAIDFFRSSVAGDSPIYSRAKAVYWALKRAV</sequence>
<dbReference type="Proteomes" id="UP001251524">
    <property type="component" value="Unassembled WGS sequence"/>
</dbReference>
<name>A0ABU1W8K8_9GAMM</name>
<accession>A0ABU1W8K8</accession>
<comment type="caution">
    <text evidence="1">The sequence shown here is derived from an EMBL/GenBank/DDBJ whole genome shotgun (WGS) entry which is preliminary data.</text>
</comment>
<organism evidence="1 2">
    <name type="scientific">Lysobacter niastensis</name>
    <dbReference type="NCBI Taxonomy" id="380629"/>
    <lineage>
        <taxon>Bacteria</taxon>
        <taxon>Pseudomonadati</taxon>
        <taxon>Pseudomonadota</taxon>
        <taxon>Gammaproteobacteria</taxon>
        <taxon>Lysobacterales</taxon>
        <taxon>Lysobacteraceae</taxon>
        <taxon>Lysobacter</taxon>
    </lineage>
</organism>
<dbReference type="SUPFAM" id="SSF56281">
    <property type="entry name" value="Metallo-hydrolase/oxidoreductase"/>
    <property type="match status" value="1"/>
</dbReference>
<evidence type="ECO:0000313" key="2">
    <source>
        <dbReference type="Proteomes" id="UP001251524"/>
    </source>
</evidence>
<keyword evidence="2" id="KW-1185">Reference proteome</keyword>
<dbReference type="RefSeq" id="WP_310059421.1">
    <property type="nucleotide sequence ID" value="NZ_JAVDVY010000001.1"/>
</dbReference>
<evidence type="ECO:0000313" key="1">
    <source>
        <dbReference type="EMBL" id="MDR7133934.1"/>
    </source>
</evidence>
<reference evidence="1 2" key="1">
    <citation type="submission" date="2023-07" db="EMBL/GenBank/DDBJ databases">
        <title>Sorghum-associated microbial communities from plants grown in Nebraska, USA.</title>
        <authorList>
            <person name="Schachtman D."/>
        </authorList>
    </citation>
    <scope>NUCLEOTIDE SEQUENCE [LARGE SCALE GENOMIC DNA]</scope>
    <source>
        <strain evidence="1 2">BE198</strain>
    </source>
</reference>
<protein>
    <recommendedName>
        <fullName evidence="3">MBL fold metallo-hydrolase</fullName>
    </recommendedName>
</protein>
<dbReference type="EMBL" id="JAVDVY010000001">
    <property type="protein sequence ID" value="MDR7133934.1"/>
    <property type="molecule type" value="Genomic_DNA"/>
</dbReference>